<dbReference type="InterPro" id="IPR001623">
    <property type="entry name" value="DnaJ_domain"/>
</dbReference>
<evidence type="ECO:0000256" key="11">
    <source>
        <dbReference type="HAMAP-Rule" id="MF_01152"/>
    </source>
</evidence>
<dbReference type="GO" id="GO:0005737">
    <property type="term" value="C:cytoplasm"/>
    <property type="evidence" value="ECO:0007669"/>
    <property type="project" value="UniProtKB-SubCell"/>
</dbReference>
<dbReference type="PROSITE" id="PS51188">
    <property type="entry name" value="ZF_CR"/>
    <property type="match status" value="1"/>
</dbReference>
<dbReference type="InterPro" id="IPR002939">
    <property type="entry name" value="DnaJ_C"/>
</dbReference>
<evidence type="ECO:0000256" key="7">
    <source>
        <dbReference type="ARBA" id="ARBA00023016"/>
    </source>
</evidence>
<proteinExistence type="inferred from homology"/>
<evidence type="ECO:0000256" key="3">
    <source>
        <dbReference type="ARBA" id="ARBA00022723"/>
    </source>
</evidence>
<feature type="binding site" evidence="11">
    <location>
        <position position="145"/>
    </location>
    <ligand>
        <name>Zn(2+)</name>
        <dbReference type="ChEBI" id="CHEBI:29105"/>
        <label>1</label>
    </ligand>
</feature>
<dbReference type="GO" id="GO:0009408">
    <property type="term" value="P:response to heat"/>
    <property type="evidence" value="ECO:0007669"/>
    <property type="project" value="InterPro"/>
</dbReference>
<dbReference type="PRINTS" id="PR00625">
    <property type="entry name" value="JDOMAIN"/>
</dbReference>
<dbReference type="InterPro" id="IPR012724">
    <property type="entry name" value="DnaJ"/>
</dbReference>
<feature type="domain" description="CR-type" evidence="14">
    <location>
        <begin position="129"/>
        <end position="212"/>
    </location>
</feature>
<dbReference type="NCBIfam" id="NF008035">
    <property type="entry name" value="PRK10767.1"/>
    <property type="match status" value="1"/>
</dbReference>
<comment type="caution">
    <text evidence="11">Lacks conserved residue(s) required for the propagation of feature annotation.</text>
</comment>
<keyword evidence="4 11" id="KW-0677">Repeat</keyword>
<evidence type="ECO:0000256" key="12">
    <source>
        <dbReference type="PROSITE-ProRule" id="PRU00546"/>
    </source>
</evidence>
<comment type="subunit">
    <text evidence="11">Homodimer.</text>
</comment>
<evidence type="ECO:0000313" key="15">
    <source>
        <dbReference type="EMBL" id="GGQ94758.1"/>
    </source>
</evidence>
<feature type="binding site" evidence="11">
    <location>
        <position position="200"/>
    </location>
    <ligand>
        <name>Zn(2+)</name>
        <dbReference type="ChEBI" id="CHEBI:29105"/>
        <label>1</label>
    </ligand>
</feature>
<keyword evidence="7 11" id="KW-0346">Stress response</keyword>
<dbReference type="CDD" id="cd10747">
    <property type="entry name" value="DnaJ_C"/>
    <property type="match status" value="1"/>
</dbReference>
<dbReference type="InterPro" id="IPR018253">
    <property type="entry name" value="DnaJ_domain_CS"/>
</dbReference>
<dbReference type="SUPFAM" id="SSF49493">
    <property type="entry name" value="HSP40/DnaJ peptide-binding domain"/>
    <property type="match status" value="2"/>
</dbReference>
<dbReference type="PROSITE" id="PS50076">
    <property type="entry name" value="DNAJ_2"/>
    <property type="match status" value="1"/>
</dbReference>
<comment type="cofactor">
    <cofactor evidence="11">
        <name>Zn(2+)</name>
        <dbReference type="ChEBI" id="CHEBI:29105"/>
    </cofactor>
    <text evidence="11">Binds 2 Zn(2+) ions per monomer.</text>
</comment>
<dbReference type="GO" id="GO:0008270">
    <property type="term" value="F:zinc ion binding"/>
    <property type="evidence" value="ECO:0007669"/>
    <property type="project" value="UniProtKB-UniRule"/>
</dbReference>
<dbReference type="PANTHER" id="PTHR43096:SF48">
    <property type="entry name" value="CHAPERONE PROTEIN DNAJ"/>
    <property type="match status" value="1"/>
</dbReference>
<dbReference type="InterPro" id="IPR036869">
    <property type="entry name" value="J_dom_sf"/>
</dbReference>
<evidence type="ECO:0000256" key="9">
    <source>
        <dbReference type="ARBA" id="ARBA00061004"/>
    </source>
</evidence>
<accession>A0A918BWZ6</accession>
<dbReference type="Gene3D" id="2.60.260.20">
    <property type="entry name" value="Urease metallochaperone UreE, N-terminal domain"/>
    <property type="match status" value="2"/>
</dbReference>
<evidence type="ECO:0000256" key="8">
    <source>
        <dbReference type="ARBA" id="ARBA00023186"/>
    </source>
</evidence>
<comment type="subcellular location">
    <subcellularLocation>
        <location evidence="11">Cytoplasm</location>
    </subcellularLocation>
</comment>
<name>A0A918BWZ6_9DEIO</name>
<dbReference type="GO" id="GO:0042026">
    <property type="term" value="P:protein refolding"/>
    <property type="evidence" value="ECO:0007669"/>
    <property type="project" value="TreeGrafter"/>
</dbReference>
<evidence type="ECO:0000256" key="6">
    <source>
        <dbReference type="ARBA" id="ARBA00022833"/>
    </source>
</evidence>
<reference evidence="15" key="2">
    <citation type="submission" date="2020-09" db="EMBL/GenBank/DDBJ databases">
        <authorList>
            <person name="Sun Q."/>
            <person name="Ohkuma M."/>
        </authorList>
    </citation>
    <scope>NUCLEOTIDE SEQUENCE</scope>
    <source>
        <strain evidence="15">JCM 31311</strain>
    </source>
</reference>
<comment type="caution">
    <text evidence="15">The sequence shown here is derived from an EMBL/GenBank/DDBJ whole genome shotgun (WGS) entry which is preliminary data.</text>
</comment>
<dbReference type="HAMAP" id="MF_01152">
    <property type="entry name" value="DnaJ"/>
    <property type="match status" value="1"/>
</dbReference>
<dbReference type="GO" id="GO:0031072">
    <property type="term" value="F:heat shock protein binding"/>
    <property type="evidence" value="ECO:0007669"/>
    <property type="project" value="InterPro"/>
</dbReference>
<dbReference type="PANTHER" id="PTHR43096">
    <property type="entry name" value="DNAJ HOMOLOG 1, MITOCHONDRIAL-RELATED"/>
    <property type="match status" value="1"/>
</dbReference>
<evidence type="ECO:0000313" key="16">
    <source>
        <dbReference type="Proteomes" id="UP000603865"/>
    </source>
</evidence>
<dbReference type="NCBIfam" id="NF010885">
    <property type="entry name" value="PRK14292.1"/>
    <property type="match status" value="1"/>
</dbReference>
<organism evidence="15 16">
    <name type="scientific">Deinococcus ruber</name>
    <dbReference type="NCBI Taxonomy" id="1848197"/>
    <lineage>
        <taxon>Bacteria</taxon>
        <taxon>Thermotogati</taxon>
        <taxon>Deinococcota</taxon>
        <taxon>Deinococci</taxon>
        <taxon>Deinococcales</taxon>
        <taxon>Deinococcaceae</taxon>
        <taxon>Deinococcus</taxon>
    </lineage>
</organism>
<dbReference type="SMART" id="SM00271">
    <property type="entry name" value="DnaJ"/>
    <property type="match status" value="1"/>
</dbReference>
<evidence type="ECO:0000259" key="14">
    <source>
        <dbReference type="PROSITE" id="PS51188"/>
    </source>
</evidence>
<dbReference type="Pfam" id="PF00226">
    <property type="entry name" value="DnaJ"/>
    <property type="match status" value="1"/>
</dbReference>
<keyword evidence="1 11" id="KW-0963">Cytoplasm</keyword>
<dbReference type="SUPFAM" id="SSF57938">
    <property type="entry name" value="DnaJ/Hsp40 cysteine-rich domain"/>
    <property type="match status" value="1"/>
</dbReference>
<feature type="binding site" evidence="11">
    <location>
        <position position="203"/>
    </location>
    <ligand>
        <name>Zn(2+)</name>
        <dbReference type="ChEBI" id="CHEBI:29105"/>
        <label>1</label>
    </ligand>
</feature>
<gene>
    <name evidence="11 15" type="primary">dnaJ</name>
    <name evidence="15" type="ORF">GCM10008957_03690</name>
</gene>
<dbReference type="CDD" id="cd06257">
    <property type="entry name" value="DnaJ"/>
    <property type="match status" value="1"/>
</dbReference>
<comment type="domain">
    <text evidence="11">The J domain is necessary and sufficient to stimulate DnaK ATPase activity. Zinc center 1 plays an important role in the autonomous, DnaK-independent chaperone activity of DnaJ. Zinc center 2 is essential for interaction with DnaK and for DnaJ activity.</text>
</comment>
<keyword evidence="3 11" id="KW-0479">Metal-binding</keyword>
<reference evidence="15" key="1">
    <citation type="journal article" date="2014" name="Int. J. Syst. Evol. Microbiol.">
        <title>Complete genome sequence of Corynebacterium casei LMG S-19264T (=DSM 44701T), isolated from a smear-ripened cheese.</title>
        <authorList>
            <consortium name="US DOE Joint Genome Institute (JGI-PGF)"/>
            <person name="Walter F."/>
            <person name="Albersmeier A."/>
            <person name="Kalinowski J."/>
            <person name="Ruckert C."/>
        </authorList>
    </citation>
    <scope>NUCLEOTIDE SEQUENCE</scope>
    <source>
        <strain evidence="15">JCM 31311</strain>
    </source>
</reference>
<comment type="function">
    <text evidence="11">Participates actively in the response to hyperosmotic and heat shock by preventing the aggregation of stress-denatured proteins and by disaggregating proteins, also in an autonomous, DnaK-independent fashion. Unfolded proteins bind initially to DnaJ; upon interaction with the DnaJ-bound protein, DnaK hydrolyzes its bound ATP, resulting in the formation of a stable complex. GrpE releases ADP from DnaK; ATP binding to DnaK triggers the release of the substrate protein, thus completing the reaction cycle. Several rounds of ATP-dependent interactions between DnaJ, DnaK and GrpE are required for fully efficient folding. Also involved, together with DnaK and GrpE, in the DNA replication of plasmids through activation of initiation proteins.</text>
</comment>
<evidence type="ECO:0000256" key="2">
    <source>
        <dbReference type="ARBA" id="ARBA00022705"/>
    </source>
</evidence>
<feature type="binding site" evidence="11">
    <location>
        <position position="163"/>
    </location>
    <ligand>
        <name>Zn(2+)</name>
        <dbReference type="ChEBI" id="CHEBI:29105"/>
        <label>2</label>
    </ligand>
</feature>
<dbReference type="RefSeq" id="WP_189087768.1">
    <property type="nucleotide sequence ID" value="NZ_BMQL01000001.1"/>
</dbReference>
<dbReference type="Gene3D" id="1.10.287.110">
    <property type="entry name" value="DnaJ domain"/>
    <property type="match status" value="1"/>
</dbReference>
<dbReference type="Pfam" id="PF00684">
    <property type="entry name" value="DnaJ_CXXCXGXG"/>
    <property type="match status" value="1"/>
</dbReference>
<dbReference type="PROSITE" id="PS00636">
    <property type="entry name" value="DNAJ_1"/>
    <property type="match status" value="1"/>
</dbReference>
<sequence length="373" mass="40080">MDYYELLGVARTADADEIKSAYRKLALKFHPDRNKEPGAAAQFSKINEAYAVLGDAEKRAHFDRYGSAPSGGMPGGDPFGGQGFDPMDIFEQLFGGGMFGGARGGRRGPARGDDIETEVKVTLEQAREGAEVQVQVDRLTTCEHCHGKKSEPGGRPPKTCSTCSGQGVVQAQARTIFGNVMTQQPCPTCRGEGVIIEDPCTVCRGRGRTLKGETVSVKLPRGIDEGYRIRVAGMGNEGPGGNGDLFAHIEMVPHPDLKREAEHLIFIARLPYPRMVLGGKVSVPTLDGPQDMEVKPGTQHGEMARLRGQGLPRLQASGTGDLVVVFEVDVPKPGQLSPEAKTALSEYASSIGDELHEHKGGFFERIGKVIRGE</sequence>
<protein>
    <recommendedName>
        <fullName evidence="10 11">Chaperone protein DnaJ</fullName>
    </recommendedName>
</protein>
<dbReference type="CDD" id="cd10719">
    <property type="entry name" value="DnaJ_zf"/>
    <property type="match status" value="1"/>
</dbReference>
<feature type="binding site" evidence="11">
    <location>
        <position position="189"/>
    </location>
    <ligand>
        <name>Zn(2+)</name>
        <dbReference type="ChEBI" id="CHEBI:29105"/>
        <label>2</label>
    </ligand>
</feature>
<dbReference type="GO" id="GO:0005524">
    <property type="term" value="F:ATP binding"/>
    <property type="evidence" value="ECO:0007669"/>
    <property type="project" value="InterPro"/>
</dbReference>
<feature type="zinc finger region" description="CR-type" evidence="12">
    <location>
        <begin position="129"/>
        <end position="212"/>
    </location>
</feature>
<dbReference type="AlphaFoldDB" id="A0A918BWZ6"/>
<dbReference type="GO" id="GO:0051082">
    <property type="term" value="F:unfolded protein binding"/>
    <property type="evidence" value="ECO:0007669"/>
    <property type="project" value="UniProtKB-UniRule"/>
</dbReference>
<feature type="binding site" evidence="11">
    <location>
        <position position="142"/>
    </location>
    <ligand>
        <name>Zn(2+)</name>
        <dbReference type="ChEBI" id="CHEBI:29105"/>
        <label>1</label>
    </ligand>
</feature>
<keyword evidence="2 11" id="KW-0235">DNA replication</keyword>
<dbReference type="Pfam" id="PF01556">
    <property type="entry name" value="DnaJ_C"/>
    <property type="match status" value="1"/>
</dbReference>
<feature type="domain" description="J" evidence="13">
    <location>
        <begin position="2"/>
        <end position="66"/>
    </location>
</feature>
<dbReference type="SUPFAM" id="SSF46565">
    <property type="entry name" value="Chaperone J-domain"/>
    <property type="match status" value="1"/>
</dbReference>
<dbReference type="FunFam" id="2.10.230.10:FF:000002">
    <property type="entry name" value="Molecular chaperone DnaJ"/>
    <property type="match status" value="1"/>
</dbReference>
<keyword evidence="5 11" id="KW-0863">Zinc-finger</keyword>
<dbReference type="GO" id="GO:0006260">
    <property type="term" value="P:DNA replication"/>
    <property type="evidence" value="ECO:0007669"/>
    <property type="project" value="UniProtKB-KW"/>
</dbReference>
<dbReference type="Gene3D" id="2.10.230.10">
    <property type="entry name" value="Heat shock protein DnaJ, cysteine-rich domain"/>
    <property type="match status" value="1"/>
</dbReference>
<evidence type="ECO:0000259" key="13">
    <source>
        <dbReference type="PROSITE" id="PS50076"/>
    </source>
</evidence>
<comment type="similarity">
    <text evidence="9 11">Belongs to the DnaJ family.</text>
</comment>
<dbReference type="InterPro" id="IPR008971">
    <property type="entry name" value="HSP40/DnaJ_pept-bd"/>
</dbReference>
<dbReference type="EMBL" id="BMQL01000001">
    <property type="protein sequence ID" value="GGQ94758.1"/>
    <property type="molecule type" value="Genomic_DNA"/>
</dbReference>
<dbReference type="InterPro" id="IPR036410">
    <property type="entry name" value="HSP_DnaJ_Cys-rich_dom_sf"/>
</dbReference>
<evidence type="ECO:0000256" key="1">
    <source>
        <dbReference type="ARBA" id="ARBA00022490"/>
    </source>
</evidence>
<evidence type="ECO:0000256" key="4">
    <source>
        <dbReference type="ARBA" id="ARBA00022737"/>
    </source>
</evidence>
<evidence type="ECO:0000256" key="10">
    <source>
        <dbReference type="ARBA" id="ARBA00067609"/>
    </source>
</evidence>
<dbReference type="Proteomes" id="UP000603865">
    <property type="component" value="Unassembled WGS sequence"/>
</dbReference>
<dbReference type="InterPro" id="IPR001305">
    <property type="entry name" value="HSP_DnaJ_Cys-rich_dom"/>
</dbReference>
<keyword evidence="16" id="KW-1185">Reference proteome</keyword>
<keyword evidence="6 11" id="KW-0862">Zinc</keyword>
<keyword evidence="8 11" id="KW-0143">Chaperone</keyword>
<evidence type="ECO:0000256" key="5">
    <source>
        <dbReference type="ARBA" id="ARBA00022771"/>
    </source>
</evidence>
<feature type="binding site" evidence="11">
    <location>
        <position position="186"/>
    </location>
    <ligand>
        <name>Zn(2+)</name>
        <dbReference type="ChEBI" id="CHEBI:29105"/>
        <label>2</label>
    </ligand>
</feature>
<feature type="binding site" evidence="11">
    <location>
        <position position="160"/>
    </location>
    <ligand>
        <name>Zn(2+)</name>
        <dbReference type="ChEBI" id="CHEBI:29105"/>
        <label>2</label>
    </ligand>
</feature>